<feature type="chain" id="PRO_5021451916" evidence="1">
    <location>
        <begin position="25"/>
        <end position="89"/>
    </location>
</feature>
<reference evidence="2 3" key="1">
    <citation type="journal article" date="2018" name="Science">
        <title>The opium poppy genome and morphinan production.</title>
        <authorList>
            <person name="Guo L."/>
            <person name="Winzer T."/>
            <person name="Yang X."/>
            <person name="Li Y."/>
            <person name="Ning Z."/>
            <person name="He Z."/>
            <person name="Teodor R."/>
            <person name="Lu Y."/>
            <person name="Bowser T.A."/>
            <person name="Graham I.A."/>
            <person name="Ye K."/>
        </authorList>
    </citation>
    <scope>NUCLEOTIDE SEQUENCE [LARGE SCALE GENOMIC DNA]</scope>
    <source>
        <strain evidence="3">cv. HN1</strain>
        <tissue evidence="2">Leaves</tissue>
    </source>
</reference>
<name>A0A4Y7IQN1_PAPSO</name>
<dbReference type="EMBL" id="CM010716">
    <property type="protein sequence ID" value="RZC49775.1"/>
    <property type="molecule type" value="Genomic_DNA"/>
</dbReference>
<accession>A0A4Y7IQN1</accession>
<evidence type="ECO:0000313" key="2">
    <source>
        <dbReference type="EMBL" id="RZC49775.1"/>
    </source>
</evidence>
<organism evidence="2 3">
    <name type="scientific">Papaver somniferum</name>
    <name type="common">Opium poppy</name>
    <dbReference type="NCBI Taxonomy" id="3469"/>
    <lineage>
        <taxon>Eukaryota</taxon>
        <taxon>Viridiplantae</taxon>
        <taxon>Streptophyta</taxon>
        <taxon>Embryophyta</taxon>
        <taxon>Tracheophyta</taxon>
        <taxon>Spermatophyta</taxon>
        <taxon>Magnoliopsida</taxon>
        <taxon>Ranunculales</taxon>
        <taxon>Papaveraceae</taxon>
        <taxon>Papaveroideae</taxon>
        <taxon>Papaver</taxon>
    </lineage>
</organism>
<evidence type="ECO:0000256" key="1">
    <source>
        <dbReference type="SAM" id="SignalP"/>
    </source>
</evidence>
<dbReference type="Proteomes" id="UP000316621">
    <property type="component" value="Chromosome 2"/>
</dbReference>
<dbReference type="Gramene" id="RZC49775">
    <property type="protein sequence ID" value="RZC49775"/>
    <property type="gene ID" value="C5167_018195"/>
</dbReference>
<sequence>MFVPASTSIFLISVFLVLLTMASSEQTDDFPPAPVESWLNCAAGDFDSKKSSQTGYVHGYNRWSICISHIFGNCRLVHHHSKTSNYSIW</sequence>
<keyword evidence="1" id="KW-0732">Signal</keyword>
<dbReference type="AlphaFoldDB" id="A0A4Y7IQN1"/>
<protein>
    <submittedName>
        <fullName evidence="2">Uncharacterized protein</fullName>
    </submittedName>
</protein>
<keyword evidence="3" id="KW-1185">Reference proteome</keyword>
<gene>
    <name evidence="2" type="ORF">C5167_018195</name>
</gene>
<feature type="signal peptide" evidence="1">
    <location>
        <begin position="1"/>
        <end position="24"/>
    </location>
</feature>
<proteinExistence type="predicted"/>
<evidence type="ECO:0000313" key="3">
    <source>
        <dbReference type="Proteomes" id="UP000316621"/>
    </source>
</evidence>